<protein>
    <recommendedName>
        <fullName evidence="6">Phosphofructokinase</fullName>
    </recommendedName>
</protein>
<dbReference type="PROSITE" id="PS00583">
    <property type="entry name" value="PFKB_KINASES_1"/>
    <property type="match status" value="1"/>
</dbReference>
<dbReference type="PIRSF" id="PIRSF000535">
    <property type="entry name" value="1PFK/6PFK/LacC"/>
    <property type="match status" value="1"/>
</dbReference>
<dbReference type="GO" id="GO:0008443">
    <property type="term" value="F:phosphofructokinase activity"/>
    <property type="evidence" value="ECO:0007669"/>
    <property type="project" value="UniProtKB-ARBA"/>
</dbReference>
<dbReference type="Pfam" id="PF00294">
    <property type="entry name" value="PfkB"/>
    <property type="match status" value="1"/>
</dbReference>
<evidence type="ECO:0000256" key="5">
    <source>
        <dbReference type="ARBA" id="ARBA00022840"/>
    </source>
</evidence>
<keyword evidence="3" id="KW-0547">Nucleotide-binding</keyword>
<dbReference type="Proteomes" id="UP000028006">
    <property type="component" value="Unassembled WGS sequence"/>
</dbReference>
<dbReference type="GO" id="GO:0044281">
    <property type="term" value="P:small molecule metabolic process"/>
    <property type="evidence" value="ECO:0007669"/>
    <property type="project" value="UniProtKB-ARBA"/>
</dbReference>
<name>A0A081N8M0_9GAMM</name>
<evidence type="ECO:0000256" key="3">
    <source>
        <dbReference type="ARBA" id="ARBA00022741"/>
    </source>
</evidence>
<dbReference type="NCBIfam" id="TIGR03168">
    <property type="entry name" value="1-PFK"/>
    <property type="match status" value="1"/>
</dbReference>
<dbReference type="RefSeq" id="WP_034874867.1">
    <property type="nucleotide sequence ID" value="NZ_JOKG01000002.1"/>
</dbReference>
<dbReference type="InterPro" id="IPR029056">
    <property type="entry name" value="Ribokinase-like"/>
</dbReference>
<evidence type="ECO:0000256" key="6">
    <source>
        <dbReference type="PIRNR" id="PIRNR000535"/>
    </source>
</evidence>
<evidence type="ECO:0000313" key="9">
    <source>
        <dbReference type="Proteomes" id="UP000028006"/>
    </source>
</evidence>
<evidence type="ECO:0000259" key="7">
    <source>
        <dbReference type="Pfam" id="PF00294"/>
    </source>
</evidence>
<keyword evidence="2 6" id="KW-0808">Transferase</keyword>
<comment type="similarity">
    <text evidence="1 6">Belongs to the carbohydrate kinase PfkB family.</text>
</comment>
<proteinExistence type="inferred from homology"/>
<keyword evidence="5" id="KW-0067">ATP-binding</keyword>
<evidence type="ECO:0000256" key="4">
    <source>
        <dbReference type="ARBA" id="ARBA00022777"/>
    </source>
</evidence>
<dbReference type="EMBL" id="JOKG01000002">
    <property type="protein sequence ID" value="KEQ14793.1"/>
    <property type="molecule type" value="Genomic_DNA"/>
</dbReference>
<reference evidence="8 9" key="1">
    <citation type="submission" date="2014-06" db="EMBL/GenBank/DDBJ databases">
        <title>Whole Genome Sequences of Three Symbiotic Endozoicomonas Bacteria.</title>
        <authorList>
            <person name="Neave M.J."/>
            <person name="Apprill A."/>
            <person name="Voolstra C.R."/>
        </authorList>
    </citation>
    <scope>NUCLEOTIDE SEQUENCE [LARGE SCALE GENOMIC DNA]</scope>
    <source>
        <strain evidence="8 9">LMG 24815</strain>
    </source>
</reference>
<dbReference type="PANTHER" id="PTHR46566">
    <property type="entry name" value="1-PHOSPHOFRUCTOKINASE-RELATED"/>
    <property type="match status" value="1"/>
</dbReference>
<feature type="domain" description="Carbohydrate kinase PfkB" evidence="7">
    <location>
        <begin position="10"/>
        <end position="291"/>
    </location>
</feature>
<dbReference type="PANTHER" id="PTHR46566:SF5">
    <property type="entry name" value="1-PHOSPHOFRUCTOKINASE"/>
    <property type="match status" value="1"/>
</dbReference>
<dbReference type="CDD" id="cd01164">
    <property type="entry name" value="FruK_PfkB_like"/>
    <property type="match status" value="1"/>
</dbReference>
<dbReference type="GO" id="GO:0016052">
    <property type="term" value="P:carbohydrate catabolic process"/>
    <property type="evidence" value="ECO:0007669"/>
    <property type="project" value="UniProtKB-ARBA"/>
</dbReference>
<dbReference type="SUPFAM" id="SSF53613">
    <property type="entry name" value="Ribokinase-like"/>
    <property type="match status" value="1"/>
</dbReference>
<gene>
    <name evidence="8" type="ORF">GZ77_10945</name>
</gene>
<dbReference type="PROSITE" id="PS00584">
    <property type="entry name" value="PFKB_KINASES_2"/>
    <property type="match status" value="1"/>
</dbReference>
<comment type="caution">
    <text evidence="8">The sequence shown here is derived from an EMBL/GenBank/DDBJ whole genome shotgun (WGS) entry which is preliminary data.</text>
</comment>
<organism evidence="8 9">
    <name type="scientific">Endozoicomonas montiporae</name>
    <dbReference type="NCBI Taxonomy" id="1027273"/>
    <lineage>
        <taxon>Bacteria</taxon>
        <taxon>Pseudomonadati</taxon>
        <taxon>Pseudomonadota</taxon>
        <taxon>Gammaproteobacteria</taxon>
        <taxon>Oceanospirillales</taxon>
        <taxon>Endozoicomonadaceae</taxon>
        <taxon>Endozoicomonas</taxon>
    </lineage>
</organism>
<dbReference type="InterPro" id="IPR017583">
    <property type="entry name" value="Tagatose/fructose_Pkinase"/>
</dbReference>
<dbReference type="GO" id="GO:0005524">
    <property type="term" value="F:ATP binding"/>
    <property type="evidence" value="ECO:0007669"/>
    <property type="project" value="UniProtKB-KW"/>
</dbReference>
<dbReference type="InterPro" id="IPR011611">
    <property type="entry name" value="PfkB_dom"/>
</dbReference>
<dbReference type="GO" id="GO:0005829">
    <property type="term" value="C:cytosol"/>
    <property type="evidence" value="ECO:0007669"/>
    <property type="project" value="TreeGrafter"/>
</dbReference>
<dbReference type="FunFam" id="3.40.1190.20:FF:000001">
    <property type="entry name" value="Phosphofructokinase"/>
    <property type="match status" value="1"/>
</dbReference>
<dbReference type="AlphaFoldDB" id="A0A081N8M0"/>
<evidence type="ECO:0000256" key="2">
    <source>
        <dbReference type="ARBA" id="ARBA00022679"/>
    </source>
</evidence>
<dbReference type="eggNOG" id="COG1105">
    <property type="taxonomic scope" value="Bacteria"/>
</dbReference>
<sequence>MIPPIMTITLNPALDQTVMLDQLTTGTLNLVDQQHSTPGGKGVNVARVVSDLGGAVSAGGLLGSQHRLLFEDYLSQHGIALRQICVEGSVRTNVKVVERSTGRVTELNLPGLGVTDDALKPVLDSVLRQPAGTLIAVCGSLPAGISQTAFAEFLNTIKEAGFFLAVDTRGEALKTALSVAPNLIKPNLQELQELYEEPLSSSEALVKAADLHKFIDHVVLSMGESGAWFLRDGDCLHAQPGNVDIVSTVGAGDSLLAGYLFGLSHNFPQHQTAGLATACAMEAVSQTGVGIQCLNRLESQRQTVVMTTCKEHRPNKVGR</sequence>
<accession>A0A081N8M0</accession>
<keyword evidence="9" id="KW-1185">Reference proteome</keyword>
<dbReference type="InterPro" id="IPR002173">
    <property type="entry name" value="Carboh/pur_kinase_PfkB_CS"/>
</dbReference>
<evidence type="ECO:0000256" key="1">
    <source>
        <dbReference type="ARBA" id="ARBA00010688"/>
    </source>
</evidence>
<keyword evidence="4" id="KW-0418">Kinase</keyword>
<dbReference type="Gene3D" id="3.40.1190.20">
    <property type="match status" value="1"/>
</dbReference>
<evidence type="ECO:0000313" key="8">
    <source>
        <dbReference type="EMBL" id="KEQ14793.1"/>
    </source>
</evidence>